<feature type="compositionally biased region" description="Basic and acidic residues" evidence="1">
    <location>
        <begin position="28"/>
        <end position="59"/>
    </location>
</feature>
<dbReference type="Pfam" id="PF11776">
    <property type="entry name" value="RcnB"/>
    <property type="match status" value="1"/>
</dbReference>
<keyword evidence="4" id="KW-1185">Reference proteome</keyword>
<keyword evidence="2" id="KW-0732">Signal</keyword>
<protein>
    <recommendedName>
        <fullName evidence="5">RcnB family protein</fullName>
    </recommendedName>
</protein>
<name>A0A848H326_9BURK</name>
<organism evidence="3 4">
    <name type="scientific">Ramlibacter agri</name>
    <dbReference type="NCBI Taxonomy" id="2728837"/>
    <lineage>
        <taxon>Bacteria</taxon>
        <taxon>Pseudomonadati</taxon>
        <taxon>Pseudomonadota</taxon>
        <taxon>Betaproteobacteria</taxon>
        <taxon>Burkholderiales</taxon>
        <taxon>Comamonadaceae</taxon>
        <taxon>Ramlibacter</taxon>
    </lineage>
</organism>
<evidence type="ECO:0000313" key="3">
    <source>
        <dbReference type="EMBL" id="NML44974.1"/>
    </source>
</evidence>
<evidence type="ECO:0000256" key="2">
    <source>
        <dbReference type="SAM" id="SignalP"/>
    </source>
</evidence>
<feature type="region of interest" description="Disordered" evidence="1">
    <location>
        <begin position="28"/>
        <end position="61"/>
    </location>
</feature>
<evidence type="ECO:0000313" key="4">
    <source>
        <dbReference type="Proteomes" id="UP000541185"/>
    </source>
</evidence>
<comment type="caution">
    <text evidence="3">The sequence shown here is derived from an EMBL/GenBank/DDBJ whole genome shotgun (WGS) entry which is preliminary data.</text>
</comment>
<evidence type="ECO:0000256" key="1">
    <source>
        <dbReference type="SAM" id="MobiDB-lite"/>
    </source>
</evidence>
<proteinExistence type="predicted"/>
<dbReference type="Proteomes" id="UP000541185">
    <property type="component" value="Unassembled WGS sequence"/>
</dbReference>
<feature type="signal peptide" evidence="2">
    <location>
        <begin position="1"/>
        <end position="23"/>
    </location>
</feature>
<dbReference type="RefSeq" id="WP_169419070.1">
    <property type="nucleotide sequence ID" value="NZ_JABBFX010000001.1"/>
</dbReference>
<evidence type="ECO:0008006" key="5">
    <source>
        <dbReference type="Google" id="ProtNLM"/>
    </source>
</evidence>
<feature type="chain" id="PRO_5032979961" description="RcnB family protein" evidence="2">
    <location>
        <begin position="24"/>
        <end position="146"/>
    </location>
</feature>
<gene>
    <name evidence="3" type="ORF">HHL11_14545</name>
</gene>
<accession>A0A848H326</accession>
<sequence>MKSTAIICAALAGTLGFGSIASAQEWHRGDRDNHEQWQQRHEQRDHQWQQERRVEERHSSRGWNQPRYVVNEPRYAYNGPAYSGGHRYYRGGYLPREYMNGGYYVGNWNAYPGLYAPPYGYQWVNVDGDFLLVALATGLIANALMR</sequence>
<dbReference type="Gene3D" id="3.10.450.160">
    <property type="entry name" value="inner membrane protein cigr"/>
    <property type="match status" value="1"/>
</dbReference>
<dbReference type="EMBL" id="JABBFX010000001">
    <property type="protein sequence ID" value="NML44974.1"/>
    <property type="molecule type" value="Genomic_DNA"/>
</dbReference>
<reference evidence="3 4" key="1">
    <citation type="submission" date="2020-04" db="EMBL/GenBank/DDBJ databases">
        <title>Ramlibacter sp. G-1-2-2 isolated from soil.</title>
        <authorList>
            <person name="Dahal R.H."/>
        </authorList>
    </citation>
    <scope>NUCLEOTIDE SEQUENCE [LARGE SCALE GENOMIC DNA]</scope>
    <source>
        <strain evidence="3 4">G-1-2-2</strain>
    </source>
</reference>
<dbReference type="AlphaFoldDB" id="A0A848H326"/>
<dbReference type="InterPro" id="IPR024572">
    <property type="entry name" value="RcnB"/>
</dbReference>